<organism evidence="1 2">
    <name type="scientific">Brachionus plicatilis</name>
    <name type="common">Marine rotifer</name>
    <name type="synonym">Brachionus muelleri</name>
    <dbReference type="NCBI Taxonomy" id="10195"/>
    <lineage>
        <taxon>Eukaryota</taxon>
        <taxon>Metazoa</taxon>
        <taxon>Spiralia</taxon>
        <taxon>Gnathifera</taxon>
        <taxon>Rotifera</taxon>
        <taxon>Eurotatoria</taxon>
        <taxon>Monogononta</taxon>
        <taxon>Pseudotrocha</taxon>
        <taxon>Ploima</taxon>
        <taxon>Brachionidae</taxon>
        <taxon>Brachionus</taxon>
    </lineage>
</organism>
<protein>
    <submittedName>
        <fullName evidence="1">Uncharacterized protein</fullName>
    </submittedName>
</protein>
<dbReference type="Proteomes" id="UP000276133">
    <property type="component" value="Unassembled WGS sequence"/>
</dbReference>
<gene>
    <name evidence="1" type="ORF">BpHYR1_005519</name>
</gene>
<accession>A0A3M7SE26</accession>
<dbReference type="EMBL" id="REGN01001532">
    <property type="protein sequence ID" value="RNA34041.1"/>
    <property type="molecule type" value="Genomic_DNA"/>
</dbReference>
<keyword evidence="2" id="KW-1185">Reference proteome</keyword>
<evidence type="ECO:0000313" key="2">
    <source>
        <dbReference type="Proteomes" id="UP000276133"/>
    </source>
</evidence>
<proteinExistence type="predicted"/>
<evidence type="ECO:0000313" key="1">
    <source>
        <dbReference type="EMBL" id="RNA34041.1"/>
    </source>
</evidence>
<reference evidence="1 2" key="1">
    <citation type="journal article" date="2018" name="Sci. Rep.">
        <title>Genomic signatures of local adaptation to the degree of environmental predictability in rotifers.</title>
        <authorList>
            <person name="Franch-Gras L."/>
            <person name="Hahn C."/>
            <person name="Garcia-Roger E.M."/>
            <person name="Carmona M.J."/>
            <person name="Serra M."/>
            <person name="Gomez A."/>
        </authorList>
    </citation>
    <scope>NUCLEOTIDE SEQUENCE [LARGE SCALE GENOMIC DNA]</scope>
    <source>
        <strain evidence="1">HYR1</strain>
    </source>
</reference>
<comment type="caution">
    <text evidence="1">The sequence shown here is derived from an EMBL/GenBank/DDBJ whole genome shotgun (WGS) entry which is preliminary data.</text>
</comment>
<dbReference type="AlphaFoldDB" id="A0A3M7SE26"/>
<sequence>MSQMNKSQKNIISAAQKFTKEHCHFHVGISKKIPRQVPSLIKSGKELRKHNLETDRQMNNRYLDRITRINMPKILQIKITEIIFK</sequence>
<name>A0A3M7SE26_BRAPC</name>